<dbReference type="PANTHER" id="PTHR36115:SF6">
    <property type="entry name" value="PROLINE-RICH ANTIGEN HOMOLOG"/>
    <property type="match status" value="1"/>
</dbReference>
<dbReference type="InterPro" id="IPR051791">
    <property type="entry name" value="Pra-immunoreactive"/>
</dbReference>
<dbReference type="Pfam" id="PF06271">
    <property type="entry name" value="RDD"/>
    <property type="match status" value="1"/>
</dbReference>
<evidence type="ECO:0000256" key="7">
    <source>
        <dbReference type="SAM" id="Phobius"/>
    </source>
</evidence>
<dbReference type="InterPro" id="IPR016795">
    <property type="entry name" value="UCP021697"/>
</dbReference>
<comment type="caution">
    <text evidence="9">The sequence shown here is derived from an EMBL/GenBank/DDBJ whole genome shotgun (WGS) entry which is preliminary data.</text>
</comment>
<keyword evidence="10" id="KW-1185">Reference proteome</keyword>
<evidence type="ECO:0000256" key="4">
    <source>
        <dbReference type="ARBA" id="ARBA00022989"/>
    </source>
</evidence>
<name>A0ABT7S750_9CELL</name>
<keyword evidence="3 7" id="KW-0812">Transmembrane</keyword>
<evidence type="ECO:0000256" key="5">
    <source>
        <dbReference type="ARBA" id="ARBA00023136"/>
    </source>
</evidence>
<reference evidence="9 10" key="1">
    <citation type="submission" date="2023-06" db="EMBL/GenBank/DDBJ databases">
        <title>Cellulomonas sp. MW9 Whole genome sequence.</title>
        <authorList>
            <person name="Park S."/>
        </authorList>
    </citation>
    <scope>NUCLEOTIDE SEQUENCE [LARGE SCALE GENOMIC DNA]</scope>
    <source>
        <strain evidence="9 10">MW9</strain>
    </source>
</reference>
<dbReference type="InterPro" id="IPR010432">
    <property type="entry name" value="RDD"/>
</dbReference>
<evidence type="ECO:0000313" key="9">
    <source>
        <dbReference type="EMBL" id="MDM7831451.1"/>
    </source>
</evidence>
<feature type="domain" description="RDD" evidence="8">
    <location>
        <begin position="44"/>
        <end position="168"/>
    </location>
</feature>
<comment type="subcellular location">
    <subcellularLocation>
        <location evidence="1">Cell membrane</location>
        <topology evidence="1">Multi-pass membrane protein</topology>
    </subcellularLocation>
</comment>
<evidence type="ECO:0000256" key="1">
    <source>
        <dbReference type="ARBA" id="ARBA00004651"/>
    </source>
</evidence>
<evidence type="ECO:0000313" key="10">
    <source>
        <dbReference type="Proteomes" id="UP001321453"/>
    </source>
</evidence>
<protein>
    <submittedName>
        <fullName evidence="9">RDD family protein</fullName>
    </submittedName>
</protein>
<feature type="region of interest" description="Disordered" evidence="6">
    <location>
        <begin position="1"/>
        <end position="36"/>
    </location>
</feature>
<organism evidence="9 10">
    <name type="scientific">Cellulomonas edaphi</name>
    <dbReference type="NCBI Taxonomy" id="3053468"/>
    <lineage>
        <taxon>Bacteria</taxon>
        <taxon>Bacillati</taxon>
        <taxon>Actinomycetota</taxon>
        <taxon>Actinomycetes</taxon>
        <taxon>Micrococcales</taxon>
        <taxon>Cellulomonadaceae</taxon>
        <taxon>Cellulomonas</taxon>
    </lineage>
</organism>
<evidence type="ECO:0000256" key="2">
    <source>
        <dbReference type="ARBA" id="ARBA00022475"/>
    </source>
</evidence>
<feature type="transmembrane region" description="Helical" evidence="7">
    <location>
        <begin position="51"/>
        <end position="69"/>
    </location>
</feature>
<accession>A0ABT7S750</accession>
<keyword evidence="4 7" id="KW-1133">Transmembrane helix</keyword>
<sequence>MADRRDLSSWLDGGASDPDPSRRPAESQARGQRLGLPASGSGSLASLGRRFAALAIDWVACLLIAGAFFPVDREAFFLTRGSTTATLGIFALENVLLVGSIGHTLGHRLVGLRVRRVIPTAPAADQERLAVGAPGFIAALLRTLLLCLVIPAVVWDPDGRGLHDRAAGTAIVRR</sequence>
<dbReference type="PANTHER" id="PTHR36115">
    <property type="entry name" value="PROLINE-RICH ANTIGEN HOMOLOG-RELATED"/>
    <property type="match status" value="1"/>
</dbReference>
<evidence type="ECO:0000259" key="8">
    <source>
        <dbReference type="Pfam" id="PF06271"/>
    </source>
</evidence>
<keyword evidence="2" id="KW-1003">Cell membrane</keyword>
<feature type="transmembrane region" description="Helical" evidence="7">
    <location>
        <begin position="89"/>
        <end position="110"/>
    </location>
</feature>
<evidence type="ECO:0000256" key="3">
    <source>
        <dbReference type="ARBA" id="ARBA00022692"/>
    </source>
</evidence>
<dbReference type="RefSeq" id="WP_289446772.1">
    <property type="nucleotide sequence ID" value="NZ_JAUCGR010000002.1"/>
</dbReference>
<dbReference type="PIRSF" id="PIRSF021697">
    <property type="entry name" value="UCP021697"/>
    <property type="match status" value="1"/>
</dbReference>
<gene>
    <name evidence="9" type="ORF">QRT05_08905</name>
</gene>
<proteinExistence type="predicted"/>
<dbReference type="EMBL" id="JAUCGR010000002">
    <property type="protein sequence ID" value="MDM7831451.1"/>
    <property type="molecule type" value="Genomic_DNA"/>
</dbReference>
<keyword evidence="5 7" id="KW-0472">Membrane</keyword>
<dbReference type="Proteomes" id="UP001321453">
    <property type="component" value="Unassembled WGS sequence"/>
</dbReference>
<evidence type="ECO:0000256" key="6">
    <source>
        <dbReference type="SAM" id="MobiDB-lite"/>
    </source>
</evidence>
<feature type="transmembrane region" description="Helical" evidence="7">
    <location>
        <begin position="131"/>
        <end position="155"/>
    </location>
</feature>